<name>A0A2A6EE42_PREIN</name>
<protein>
    <submittedName>
        <fullName evidence="2">Uncharacterized protein</fullName>
    </submittedName>
</protein>
<feature type="transmembrane region" description="Helical" evidence="1">
    <location>
        <begin position="6"/>
        <end position="26"/>
    </location>
</feature>
<keyword evidence="1" id="KW-0812">Transmembrane</keyword>
<dbReference type="AlphaFoldDB" id="A0A2A6EE42"/>
<evidence type="ECO:0000313" key="3">
    <source>
        <dbReference type="Proteomes" id="UP000219058"/>
    </source>
</evidence>
<comment type="caution">
    <text evidence="2">The sequence shown here is derived from an EMBL/GenBank/DDBJ whole genome shotgun (WGS) entry which is preliminary data.</text>
</comment>
<keyword evidence="1" id="KW-1133">Transmembrane helix</keyword>
<proteinExistence type="predicted"/>
<dbReference type="EMBL" id="NSLY01000024">
    <property type="protein sequence ID" value="PDP59568.1"/>
    <property type="molecule type" value="Genomic_DNA"/>
</dbReference>
<organism evidence="2 3">
    <name type="scientific">Prevotella intermedia</name>
    <dbReference type="NCBI Taxonomy" id="28131"/>
    <lineage>
        <taxon>Bacteria</taxon>
        <taxon>Pseudomonadati</taxon>
        <taxon>Bacteroidota</taxon>
        <taxon>Bacteroidia</taxon>
        <taxon>Bacteroidales</taxon>
        <taxon>Prevotellaceae</taxon>
        <taxon>Prevotella</taxon>
    </lineage>
</organism>
<evidence type="ECO:0000313" key="2">
    <source>
        <dbReference type="EMBL" id="PDP59568.1"/>
    </source>
</evidence>
<reference evidence="2 3" key="1">
    <citation type="submission" date="2017-09" db="EMBL/GenBank/DDBJ databases">
        <title>Phase variable restriction modification systems are present in the genome sequences of periodontal pathogens Prevotella intermedia, Tannerella forsythia and Porphyromonas gingivalis.</title>
        <authorList>
            <person name="Haigh R.D."/>
            <person name="Crawford L."/>
            <person name="Ralph J."/>
            <person name="Wanford J."/>
            <person name="Vartoukian S.R."/>
            <person name="Hijazib K."/>
            <person name="Wade W."/>
            <person name="Oggioni M.R."/>
        </authorList>
    </citation>
    <scope>NUCLEOTIDE SEQUENCE [LARGE SCALE GENOMIC DNA]</scope>
    <source>
        <strain evidence="2 3">WW2834</strain>
    </source>
</reference>
<accession>A0A2A6EE42</accession>
<dbReference type="Proteomes" id="UP000219058">
    <property type="component" value="Unassembled WGS sequence"/>
</dbReference>
<gene>
    <name evidence="2" type="ORF">CLI71_08730</name>
</gene>
<evidence type="ECO:0000256" key="1">
    <source>
        <dbReference type="SAM" id="Phobius"/>
    </source>
</evidence>
<keyword evidence="1" id="KW-0472">Membrane</keyword>
<sequence>MLVKNIYSFIIFFLFIKQVIGLKLLLFHNMPLLYHEWITKVFFVCIKKKRTDLKELLFKHWVFY</sequence>